<dbReference type="RefSeq" id="WP_115816086.1">
    <property type="nucleotide sequence ID" value="NZ_QRDV01000001.1"/>
</dbReference>
<sequence length="357" mass="42389">MNNLAITYQHIADILSFKTNDSQLEKTISNTAFDWEDIVREGSKHYVIPAIYCRLKAKKLLHKLPEDLLNYLELITSKNRQRNSIILIQIRSISQLFNLNHIDHVFLKGSALLASGCFEDNAERMLGDIDILVSPEQLKEAYQLLCDNGYYPSDQTLGHDFFEHKHLPRLKTKLTDNRIAAVEVHRKLFTTHNDDTLNFEAIFNDRKQINTVYIPSKKHLLMHNILNFQINDYGALYNSISFRSTYDTIIIQRGYSGAKEWYKKKVYKNYFKYTSLFFEDIRVSTNVKINIFTNFYLFKLKHLKFYKNWNKLIGVMRFTPILLYRLWLFISNKTYRKAIITDRNRIFNHFKSILNHF</sequence>
<dbReference type="OrthoDB" id="1117814at2"/>
<name>A0A3D9HDG4_9FLAO</name>
<keyword evidence="1" id="KW-0808">Transferase</keyword>
<accession>A0A3D9HDG4</accession>
<keyword evidence="2" id="KW-1185">Reference proteome</keyword>
<protein>
    <submittedName>
        <fullName evidence="1">Putative nucleotidyltransferase-like protein</fullName>
    </submittedName>
</protein>
<dbReference type="InterPro" id="IPR039498">
    <property type="entry name" value="NTP_transf_5"/>
</dbReference>
<evidence type="ECO:0000313" key="1">
    <source>
        <dbReference type="EMBL" id="RED47046.1"/>
    </source>
</evidence>
<organism evidence="1 2">
    <name type="scientific">Winogradskyella eximia</name>
    <dbReference type="NCBI Taxonomy" id="262006"/>
    <lineage>
        <taxon>Bacteria</taxon>
        <taxon>Pseudomonadati</taxon>
        <taxon>Bacteroidota</taxon>
        <taxon>Flavobacteriia</taxon>
        <taxon>Flavobacteriales</taxon>
        <taxon>Flavobacteriaceae</taxon>
        <taxon>Winogradskyella</taxon>
    </lineage>
</organism>
<dbReference type="EMBL" id="QRDV01000001">
    <property type="protein sequence ID" value="RED47046.1"/>
    <property type="molecule type" value="Genomic_DNA"/>
</dbReference>
<gene>
    <name evidence="1" type="ORF">DFQ10_101825</name>
</gene>
<comment type="caution">
    <text evidence="1">The sequence shown here is derived from an EMBL/GenBank/DDBJ whole genome shotgun (WGS) entry which is preliminary data.</text>
</comment>
<dbReference type="GO" id="GO:0016740">
    <property type="term" value="F:transferase activity"/>
    <property type="evidence" value="ECO:0007669"/>
    <property type="project" value="UniProtKB-KW"/>
</dbReference>
<dbReference type="AlphaFoldDB" id="A0A3D9HDG4"/>
<evidence type="ECO:0000313" key="2">
    <source>
        <dbReference type="Proteomes" id="UP000256980"/>
    </source>
</evidence>
<dbReference type="Pfam" id="PF14907">
    <property type="entry name" value="NTP_transf_5"/>
    <property type="match status" value="1"/>
</dbReference>
<dbReference type="Proteomes" id="UP000256980">
    <property type="component" value="Unassembled WGS sequence"/>
</dbReference>
<proteinExistence type="predicted"/>
<reference evidence="1 2" key="1">
    <citation type="submission" date="2018-07" db="EMBL/GenBank/DDBJ databases">
        <title>Genomic Encyclopedia of Type Strains, Phase III (KMG-III): the genomes of soil and plant-associated and newly described type strains.</title>
        <authorList>
            <person name="Whitman W."/>
        </authorList>
    </citation>
    <scope>NUCLEOTIDE SEQUENCE [LARGE SCALE GENOMIC DNA]</scope>
    <source>
        <strain evidence="1 2">CECT 7946</strain>
    </source>
</reference>